<dbReference type="PANTHER" id="PTHR43194">
    <property type="entry name" value="HYDROLASE ALPHA/BETA FOLD FAMILY"/>
    <property type="match status" value="1"/>
</dbReference>
<dbReference type="GO" id="GO:0003824">
    <property type="term" value="F:catalytic activity"/>
    <property type="evidence" value="ECO:0007669"/>
    <property type="project" value="InterPro"/>
</dbReference>
<organism evidence="2">
    <name type="scientific">marine metagenome</name>
    <dbReference type="NCBI Taxonomy" id="408172"/>
    <lineage>
        <taxon>unclassified sequences</taxon>
        <taxon>metagenomes</taxon>
        <taxon>ecological metagenomes</taxon>
    </lineage>
</organism>
<accession>A0A381NLV6</accession>
<protein>
    <recommendedName>
        <fullName evidence="1">AB hydrolase-1 domain-containing protein</fullName>
    </recommendedName>
</protein>
<dbReference type="InterPro" id="IPR029058">
    <property type="entry name" value="AB_hydrolase_fold"/>
</dbReference>
<dbReference type="PRINTS" id="PR00111">
    <property type="entry name" value="ABHYDROLASE"/>
</dbReference>
<dbReference type="Pfam" id="PF00561">
    <property type="entry name" value="Abhydrolase_1"/>
    <property type="match status" value="1"/>
</dbReference>
<dbReference type="Gene3D" id="3.40.50.1820">
    <property type="entry name" value="alpha/beta hydrolase"/>
    <property type="match status" value="1"/>
</dbReference>
<dbReference type="SUPFAM" id="SSF53474">
    <property type="entry name" value="alpha/beta-Hydrolases"/>
    <property type="match status" value="1"/>
</dbReference>
<gene>
    <name evidence="2" type="ORF">METZ01_LOCUS8445</name>
</gene>
<name>A0A381NLV6_9ZZZZ</name>
<evidence type="ECO:0000259" key="1">
    <source>
        <dbReference type="Pfam" id="PF00561"/>
    </source>
</evidence>
<dbReference type="EMBL" id="UINC01000449">
    <property type="protein sequence ID" value="SUZ55591.1"/>
    <property type="molecule type" value="Genomic_DNA"/>
</dbReference>
<proteinExistence type="predicted"/>
<evidence type="ECO:0000313" key="2">
    <source>
        <dbReference type="EMBL" id="SUZ55591.1"/>
    </source>
</evidence>
<dbReference type="InterPro" id="IPR000073">
    <property type="entry name" value="AB_hydrolase_1"/>
</dbReference>
<dbReference type="AlphaFoldDB" id="A0A381NLV6"/>
<sequence>MYFKGHQDIKIAADVWGSNNQELVILLHGGGQTRHAWGDTGKKLAEAGYHSVALDLRGHGDSEWHADGDYSIRAYKDDLVSIINEIGKPARLVGASLGGMASLLLAGDEINSDLCTALIMVDIGIYPDPVGSDRIVSFMLSGEGGFNSLEDVAKSISDYLPHRKKPKDLEGLKKNLRLKDDGRYYWHWDPRFIRRRPDSQDREGYFDLQLKAAEKVTIPTLLIRGALSDVVTMEDVDYFLSVISHAKFVEIEKAAHMIAGDRNDIFAEEAIKFLKSL</sequence>
<reference evidence="2" key="1">
    <citation type="submission" date="2018-05" db="EMBL/GenBank/DDBJ databases">
        <authorList>
            <person name="Lanie J.A."/>
            <person name="Ng W.-L."/>
            <person name="Kazmierczak K.M."/>
            <person name="Andrzejewski T.M."/>
            <person name="Davidsen T.M."/>
            <person name="Wayne K.J."/>
            <person name="Tettelin H."/>
            <person name="Glass J.I."/>
            <person name="Rusch D."/>
            <person name="Podicherti R."/>
            <person name="Tsui H.-C.T."/>
            <person name="Winkler M.E."/>
        </authorList>
    </citation>
    <scope>NUCLEOTIDE SEQUENCE</scope>
</reference>
<dbReference type="InterPro" id="IPR000639">
    <property type="entry name" value="Epox_hydrolase-like"/>
</dbReference>
<dbReference type="PANTHER" id="PTHR43194:SF2">
    <property type="entry name" value="PEROXISOMAL MEMBRANE PROTEIN LPX1"/>
    <property type="match status" value="1"/>
</dbReference>
<dbReference type="InterPro" id="IPR050228">
    <property type="entry name" value="Carboxylesterase_BioH"/>
</dbReference>
<feature type="domain" description="AB hydrolase-1" evidence="1">
    <location>
        <begin position="23"/>
        <end position="258"/>
    </location>
</feature>
<dbReference type="PRINTS" id="PR00412">
    <property type="entry name" value="EPOXHYDRLASE"/>
</dbReference>